<gene>
    <name evidence="8" type="ORF">SAMN05443248_1754</name>
</gene>
<proteinExistence type="inferred from homology"/>
<accession>A0A1M5KB22</accession>
<dbReference type="InterPro" id="IPR036390">
    <property type="entry name" value="WH_DNA-bd_sf"/>
</dbReference>
<dbReference type="GO" id="GO:0003677">
    <property type="term" value="F:DNA binding"/>
    <property type="evidence" value="ECO:0007669"/>
    <property type="project" value="UniProtKB-KW"/>
</dbReference>
<dbReference type="PANTHER" id="PTHR30346">
    <property type="entry name" value="TRANSCRIPTIONAL DUAL REGULATOR HCAR-RELATED"/>
    <property type="match status" value="1"/>
</dbReference>
<dbReference type="Proteomes" id="UP000189796">
    <property type="component" value="Chromosome I"/>
</dbReference>
<comment type="function">
    <text evidence="1">NodD regulates the expression of the nodABCFE genes which encode other nodulation proteins. NodD is also a negative regulator of its own expression. Binds flavonoids as inducers.</text>
</comment>
<dbReference type="InterPro" id="IPR000847">
    <property type="entry name" value="LysR_HTH_N"/>
</dbReference>
<name>A0A1M5KB22_9BRAD</name>
<evidence type="ECO:0000256" key="1">
    <source>
        <dbReference type="ARBA" id="ARBA00003502"/>
    </source>
</evidence>
<dbReference type="Pfam" id="PF00126">
    <property type="entry name" value="HTH_1"/>
    <property type="match status" value="1"/>
</dbReference>
<dbReference type="PANTHER" id="PTHR30346:SF28">
    <property type="entry name" value="HTH-TYPE TRANSCRIPTIONAL REGULATOR CYNR"/>
    <property type="match status" value="1"/>
</dbReference>
<dbReference type="RefSeq" id="WP_079600881.1">
    <property type="nucleotide sequence ID" value="NZ_LT670817.1"/>
</dbReference>
<keyword evidence="5" id="KW-0804">Transcription</keyword>
<dbReference type="PROSITE" id="PS50931">
    <property type="entry name" value="HTH_LYSR"/>
    <property type="match status" value="1"/>
</dbReference>
<evidence type="ECO:0000256" key="6">
    <source>
        <dbReference type="SAM" id="MobiDB-lite"/>
    </source>
</evidence>
<evidence type="ECO:0000313" key="8">
    <source>
        <dbReference type="EMBL" id="SHG49957.1"/>
    </source>
</evidence>
<dbReference type="GO" id="GO:0003700">
    <property type="term" value="F:DNA-binding transcription factor activity"/>
    <property type="evidence" value="ECO:0007669"/>
    <property type="project" value="InterPro"/>
</dbReference>
<keyword evidence="3" id="KW-0805">Transcription regulation</keyword>
<evidence type="ECO:0000256" key="4">
    <source>
        <dbReference type="ARBA" id="ARBA00023125"/>
    </source>
</evidence>
<feature type="domain" description="HTH lysR-type" evidence="7">
    <location>
        <begin position="12"/>
        <end position="69"/>
    </location>
</feature>
<dbReference type="PRINTS" id="PR00039">
    <property type="entry name" value="HTHLYSR"/>
</dbReference>
<dbReference type="Pfam" id="PF03466">
    <property type="entry name" value="LysR_substrate"/>
    <property type="match status" value="1"/>
</dbReference>
<evidence type="ECO:0000313" key="9">
    <source>
        <dbReference type="Proteomes" id="UP000189796"/>
    </source>
</evidence>
<reference evidence="8 9" key="1">
    <citation type="submission" date="2016-11" db="EMBL/GenBank/DDBJ databases">
        <authorList>
            <person name="Jaros S."/>
            <person name="Januszkiewicz K."/>
            <person name="Wedrychowicz H."/>
        </authorList>
    </citation>
    <scope>NUCLEOTIDE SEQUENCE [LARGE SCALE GENOMIC DNA]</scope>
    <source>
        <strain evidence="8 9">GAS138</strain>
    </source>
</reference>
<evidence type="ECO:0000259" key="7">
    <source>
        <dbReference type="PROSITE" id="PS50931"/>
    </source>
</evidence>
<dbReference type="Gene3D" id="1.10.10.10">
    <property type="entry name" value="Winged helix-like DNA-binding domain superfamily/Winged helix DNA-binding domain"/>
    <property type="match status" value="1"/>
</dbReference>
<dbReference type="AlphaFoldDB" id="A0A1M5KB22"/>
<protein>
    <submittedName>
        <fullName evidence="8">LysR family transcriptional regulator, hydrogen peroxide-inducible genes activator</fullName>
    </submittedName>
</protein>
<evidence type="ECO:0000256" key="5">
    <source>
        <dbReference type="ARBA" id="ARBA00023163"/>
    </source>
</evidence>
<dbReference type="OrthoDB" id="8479357at2"/>
<dbReference type="InterPro" id="IPR036388">
    <property type="entry name" value="WH-like_DNA-bd_sf"/>
</dbReference>
<dbReference type="FunFam" id="1.10.10.10:FF:000001">
    <property type="entry name" value="LysR family transcriptional regulator"/>
    <property type="match status" value="1"/>
</dbReference>
<keyword evidence="4" id="KW-0238">DNA-binding</keyword>
<dbReference type="Gene3D" id="3.40.190.10">
    <property type="entry name" value="Periplasmic binding protein-like II"/>
    <property type="match status" value="2"/>
</dbReference>
<dbReference type="SUPFAM" id="SSF46785">
    <property type="entry name" value="Winged helix' DNA-binding domain"/>
    <property type="match status" value="1"/>
</dbReference>
<dbReference type="EMBL" id="LT670817">
    <property type="protein sequence ID" value="SHG49957.1"/>
    <property type="molecule type" value="Genomic_DNA"/>
</dbReference>
<evidence type="ECO:0000256" key="2">
    <source>
        <dbReference type="ARBA" id="ARBA00009437"/>
    </source>
</evidence>
<sequence>MIDYVFGIGKNMTLTQLRYVLAVIDHGGFGRAAEHCHVTQPTMSAQIKKLEDELAVLLFERTGAGVHVTPVGQQIVQCARSLIEQAQAIKSVARGSGGLPAGSVRLGVVPSAAPALLTTAIRAVREKFDGLKIDVQEGSPVDLIAQLKNYEIDLIIGPAPTEEPGLRWLPLFWEPYIVSSHGSDAKDYSRKSFLESGIASYLLDEGSAVEIFANGGTTNLGVGLRDHLAWKSERTRNVASIATLNALLCSSECVVIAPLTATLMITGTGVSRMRLGSPNVGRTLGFVWRTSYPWTPRCYDIYDIVHANLPYGVVALEKFGQAQITLGLKDGSSDRDQRTNHARISAHSA</sequence>
<dbReference type="InterPro" id="IPR005119">
    <property type="entry name" value="LysR_subst-bd"/>
</dbReference>
<evidence type="ECO:0000256" key="3">
    <source>
        <dbReference type="ARBA" id="ARBA00023015"/>
    </source>
</evidence>
<organism evidence="8 9">
    <name type="scientific">Bradyrhizobium erythrophlei</name>
    <dbReference type="NCBI Taxonomy" id="1437360"/>
    <lineage>
        <taxon>Bacteria</taxon>
        <taxon>Pseudomonadati</taxon>
        <taxon>Pseudomonadota</taxon>
        <taxon>Alphaproteobacteria</taxon>
        <taxon>Hyphomicrobiales</taxon>
        <taxon>Nitrobacteraceae</taxon>
        <taxon>Bradyrhizobium</taxon>
    </lineage>
</organism>
<feature type="region of interest" description="Disordered" evidence="6">
    <location>
        <begin position="330"/>
        <end position="349"/>
    </location>
</feature>
<comment type="similarity">
    <text evidence="2">Belongs to the LysR transcriptional regulatory family.</text>
</comment>
<dbReference type="SUPFAM" id="SSF53850">
    <property type="entry name" value="Periplasmic binding protein-like II"/>
    <property type="match status" value="1"/>
</dbReference>
<dbReference type="GO" id="GO:0032993">
    <property type="term" value="C:protein-DNA complex"/>
    <property type="evidence" value="ECO:0007669"/>
    <property type="project" value="TreeGrafter"/>
</dbReference>